<keyword evidence="3" id="KW-1185">Reference proteome</keyword>
<comment type="caution">
    <text evidence="2">The sequence shown here is derived from an EMBL/GenBank/DDBJ whole genome shotgun (WGS) entry which is preliminary data.</text>
</comment>
<gene>
    <name evidence="2" type="ORF">PAPYR_9135</name>
</gene>
<dbReference type="InterPro" id="IPR006758">
    <property type="entry name" value="A32L"/>
</dbReference>
<sequence>MSLVVEHQGASLPLLTLGLDGLINVGRMRHFVGNGFPHLPEELIIFVAITVFWRNILKVFGNIIIWTVWGIFLFLLLTNSLFFLLQAARADLRASCSCGDSEILVTCMSCRTLGTGRPFYPEEQKLSQLTPRIAADEAEFLDRNQDFDWDALTSEPFTCLIYGSPRSGKSYLLRWLLSTIASRYDLVYVFSISSDAIGYYDEVGIDRHHVMPGFDSPASRNLLKHMIETANANVAKYIGSRVPVERILPRTLIICDDIISPGGEQHHLGALKSLSTNYRHLNMSLILTTQYVNEVNKVMRETVDYHILFKHESKTALDYFAAGCFAWAHWKPSVQYIISNYTGDHKCIIVNKRAERTAYTVFKAPAKNEGHECESAGHDTGDKEIRCVRGAAENEFVRGPDESSRAGTNYCGSADIVVSRRHVY</sequence>
<evidence type="ECO:0000313" key="2">
    <source>
        <dbReference type="EMBL" id="KAJ4455841.1"/>
    </source>
</evidence>
<organism evidence="2 3">
    <name type="scientific">Paratrimastix pyriformis</name>
    <dbReference type="NCBI Taxonomy" id="342808"/>
    <lineage>
        <taxon>Eukaryota</taxon>
        <taxon>Metamonada</taxon>
        <taxon>Preaxostyla</taxon>
        <taxon>Paratrimastigidae</taxon>
        <taxon>Paratrimastix</taxon>
    </lineage>
</organism>
<accession>A0ABQ8UBP5</accession>
<proteinExistence type="predicted"/>
<dbReference type="Pfam" id="PF04665">
    <property type="entry name" value="Pox_A32"/>
    <property type="match status" value="1"/>
</dbReference>
<reference evidence="2" key="1">
    <citation type="journal article" date="2022" name="bioRxiv">
        <title>Genomics of Preaxostyla Flagellates Illuminates Evolutionary Transitions and the Path Towards Mitochondrial Loss.</title>
        <authorList>
            <person name="Novak L.V.F."/>
            <person name="Treitli S.C."/>
            <person name="Pyrih J."/>
            <person name="Halakuc P."/>
            <person name="Pipaliya S.V."/>
            <person name="Vacek V."/>
            <person name="Brzon O."/>
            <person name="Soukal P."/>
            <person name="Eme L."/>
            <person name="Dacks J.B."/>
            <person name="Karnkowska A."/>
            <person name="Elias M."/>
            <person name="Hampl V."/>
        </authorList>
    </citation>
    <scope>NUCLEOTIDE SEQUENCE</scope>
    <source>
        <strain evidence="2">RCP-MX</strain>
    </source>
</reference>
<dbReference type="InterPro" id="IPR027417">
    <property type="entry name" value="P-loop_NTPase"/>
</dbReference>
<evidence type="ECO:0000256" key="1">
    <source>
        <dbReference type="SAM" id="Phobius"/>
    </source>
</evidence>
<keyword evidence="1" id="KW-0812">Transmembrane</keyword>
<evidence type="ECO:0008006" key="4">
    <source>
        <dbReference type="Google" id="ProtNLM"/>
    </source>
</evidence>
<dbReference type="EMBL" id="JAPMOS010000091">
    <property type="protein sequence ID" value="KAJ4455841.1"/>
    <property type="molecule type" value="Genomic_DNA"/>
</dbReference>
<dbReference type="Proteomes" id="UP001141327">
    <property type="component" value="Unassembled WGS sequence"/>
</dbReference>
<name>A0ABQ8UBP5_9EUKA</name>
<keyword evidence="1" id="KW-0472">Membrane</keyword>
<keyword evidence="1" id="KW-1133">Transmembrane helix</keyword>
<evidence type="ECO:0000313" key="3">
    <source>
        <dbReference type="Proteomes" id="UP001141327"/>
    </source>
</evidence>
<protein>
    <recommendedName>
        <fullName evidence="4">AAA+ ATPase domain-containing protein</fullName>
    </recommendedName>
</protein>
<dbReference type="Gene3D" id="3.40.50.300">
    <property type="entry name" value="P-loop containing nucleotide triphosphate hydrolases"/>
    <property type="match status" value="1"/>
</dbReference>
<dbReference type="SUPFAM" id="SSF52540">
    <property type="entry name" value="P-loop containing nucleoside triphosphate hydrolases"/>
    <property type="match status" value="1"/>
</dbReference>
<feature type="transmembrane region" description="Helical" evidence="1">
    <location>
        <begin position="63"/>
        <end position="85"/>
    </location>
</feature>